<dbReference type="Pfam" id="PF13379">
    <property type="entry name" value="NMT1_2"/>
    <property type="match status" value="1"/>
</dbReference>
<dbReference type="PROSITE" id="PS51257">
    <property type="entry name" value="PROKAR_LIPOPROTEIN"/>
    <property type="match status" value="1"/>
</dbReference>
<comment type="caution">
    <text evidence="4">The sequence shown here is derived from an EMBL/GenBank/DDBJ whole genome shotgun (WGS) entry which is preliminary data.</text>
</comment>
<dbReference type="RefSeq" id="WP_130477525.1">
    <property type="nucleotide sequence ID" value="NZ_SFCC01000011.1"/>
</dbReference>
<comment type="subcellular location">
    <subcellularLocation>
        <location evidence="1">Periplasm</location>
    </subcellularLocation>
</comment>
<protein>
    <submittedName>
        <fullName evidence="4">ABC transporter substrate-binding protein</fullName>
    </submittedName>
</protein>
<dbReference type="OrthoDB" id="8892982at2"/>
<evidence type="ECO:0000256" key="2">
    <source>
        <dbReference type="ARBA" id="ARBA00010742"/>
    </source>
</evidence>
<evidence type="ECO:0000256" key="1">
    <source>
        <dbReference type="ARBA" id="ARBA00004418"/>
    </source>
</evidence>
<proteinExistence type="inferred from homology"/>
<dbReference type="Proteomes" id="UP000292003">
    <property type="component" value="Unassembled WGS sequence"/>
</dbReference>
<evidence type="ECO:0000313" key="4">
    <source>
        <dbReference type="EMBL" id="RZQ61793.1"/>
    </source>
</evidence>
<dbReference type="GO" id="GO:0042597">
    <property type="term" value="C:periplasmic space"/>
    <property type="evidence" value="ECO:0007669"/>
    <property type="project" value="UniProtKB-SubCell"/>
</dbReference>
<dbReference type="PANTHER" id="PTHR30024:SF47">
    <property type="entry name" value="TAURINE-BINDING PERIPLASMIC PROTEIN"/>
    <property type="match status" value="1"/>
</dbReference>
<name>A0A4Q7J666_9PSEU</name>
<dbReference type="PANTHER" id="PTHR30024">
    <property type="entry name" value="ALIPHATIC SULFONATES-BINDING PROTEIN-RELATED"/>
    <property type="match status" value="1"/>
</dbReference>
<reference evidence="4 5" key="1">
    <citation type="submission" date="2019-02" db="EMBL/GenBank/DDBJ databases">
        <title>Draft genome sequence of Amycolatopsis sp. 8-3EHSu isolated from roots of Suaeda maritima.</title>
        <authorList>
            <person name="Duangmal K."/>
            <person name="Chantavorakit T."/>
        </authorList>
    </citation>
    <scope>NUCLEOTIDE SEQUENCE [LARGE SCALE GENOMIC DNA]</scope>
    <source>
        <strain evidence="4 5">8-3EHSu</strain>
    </source>
</reference>
<dbReference type="EMBL" id="SFCC01000011">
    <property type="protein sequence ID" value="RZQ61793.1"/>
    <property type="molecule type" value="Genomic_DNA"/>
</dbReference>
<dbReference type="Gene3D" id="3.40.190.10">
    <property type="entry name" value="Periplasmic binding protein-like II"/>
    <property type="match status" value="2"/>
</dbReference>
<keyword evidence="5" id="KW-1185">Reference proteome</keyword>
<comment type="similarity">
    <text evidence="2">Belongs to the bacterial solute-binding protein SsuA/TauA family.</text>
</comment>
<dbReference type="SUPFAM" id="SSF53850">
    <property type="entry name" value="Periplasmic binding protein-like II"/>
    <property type="match status" value="1"/>
</dbReference>
<gene>
    <name evidence="4" type="ORF">EWH70_22865</name>
</gene>
<sequence>MSSRRWRTVTMQVIVLFAISACSLWSGEQARQAPALERNTLRVVVGNPIESAPLRMATADGLFERAGLRIELIEQAAPDDGLTKLTSGEADVAFASDFALFRAATQGLPLQLQGEAYTAGANSMALMILPDSSYDKPAAKRSPRIAVDTLDGLGTLTSRSALATAGVAPEKIKFVQRDPGEMMRALQKGEADAAWMVEPHITTAEEKLGARVLTDTARGATTEFPMSAYAATEAFAKQNPNLLAEFRRLLGLAQQRADDPAAVRKALPSFAGIDGNTASLVALGTYPTSLSGVRLQRVADLMHGSGALSTRLDVQSLLPGH</sequence>
<evidence type="ECO:0000313" key="5">
    <source>
        <dbReference type="Proteomes" id="UP000292003"/>
    </source>
</evidence>
<dbReference type="AlphaFoldDB" id="A0A4Q7J666"/>
<accession>A0A4Q7J666</accession>
<organism evidence="4 5">
    <name type="scientific">Amycolatopsis suaedae</name>
    <dbReference type="NCBI Taxonomy" id="2510978"/>
    <lineage>
        <taxon>Bacteria</taxon>
        <taxon>Bacillati</taxon>
        <taxon>Actinomycetota</taxon>
        <taxon>Actinomycetes</taxon>
        <taxon>Pseudonocardiales</taxon>
        <taxon>Pseudonocardiaceae</taxon>
        <taxon>Amycolatopsis</taxon>
    </lineage>
</organism>
<evidence type="ECO:0000256" key="3">
    <source>
        <dbReference type="ARBA" id="ARBA00022729"/>
    </source>
</evidence>
<keyword evidence="3" id="KW-0732">Signal</keyword>
<dbReference type="GO" id="GO:0042918">
    <property type="term" value="P:alkanesulfonate transmembrane transport"/>
    <property type="evidence" value="ECO:0007669"/>
    <property type="project" value="TreeGrafter"/>
</dbReference>